<sequence>MFVQSNHRSSGAGKKLIEKSFEYVKENNARYVCLETGEDNVKAQGLYEKMGMSVDYEVLHYSSVF</sequence>
<dbReference type="Gene3D" id="3.40.630.30">
    <property type="match status" value="1"/>
</dbReference>
<feature type="domain" description="N-acetyltransferase" evidence="1">
    <location>
        <begin position="1"/>
        <end position="65"/>
    </location>
</feature>
<organism evidence="2 3">
    <name type="scientific">Macrococcus epidermidis</name>
    <dbReference type="NCBI Taxonomy" id="1902580"/>
    <lineage>
        <taxon>Bacteria</taxon>
        <taxon>Bacillati</taxon>
        <taxon>Bacillota</taxon>
        <taxon>Bacilli</taxon>
        <taxon>Bacillales</taxon>
        <taxon>Staphylococcaceae</taxon>
        <taxon>Macrococcus</taxon>
    </lineage>
</organism>
<dbReference type="Proteomes" id="UP000249808">
    <property type="component" value="Unassembled WGS sequence"/>
</dbReference>
<dbReference type="AlphaFoldDB" id="A0A327ZW22"/>
<dbReference type="PROSITE" id="PS51186">
    <property type="entry name" value="GNAT"/>
    <property type="match status" value="1"/>
</dbReference>
<accession>A0A327ZW22</accession>
<evidence type="ECO:0000313" key="2">
    <source>
        <dbReference type="EMBL" id="RAK46429.1"/>
    </source>
</evidence>
<evidence type="ECO:0000313" key="3">
    <source>
        <dbReference type="Proteomes" id="UP000249808"/>
    </source>
</evidence>
<keyword evidence="3" id="KW-1185">Reference proteome</keyword>
<name>A0A327ZW22_9STAP</name>
<evidence type="ECO:0000259" key="1">
    <source>
        <dbReference type="PROSITE" id="PS51186"/>
    </source>
</evidence>
<dbReference type="GO" id="GO:0016747">
    <property type="term" value="F:acyltransferase activity, transferring groups other than amino-acyl groups"/>
    <property type="evidence" value="ECO:0007669"/>
    <property type="project" value="InterPro"/>
</dbReference>
<dbReference type="EMBL" id="PZJH01000001">
    <property type="protein sequence ID" value="RAK46429.1"/>
    <property type="molecule type" value="Genomic_DNA"/>
</dbReference>
<gene>
    <name evidence="2" type="ORF">BHU61_02960</name>
</gene>
<reference evidence="2 3" key="1">
    <citation type="journal article" date="2018" name="Front. Microbiol.">
        <title>Description and Comparative Genomics of Macrococcus caseolyticus subsp. hominis subsp. nov., Macrococcus goetzii sp. nov., Macrococcus epidermidis sp. nov., and Macrococcus bohemicus sp. nov., Novel Macrococci From Human Clinical Material With Virulence Potential and Suspected Uptake of Foreign DNA by Natural Transformation.</title>
        <authorList>
            <person name="Maslanova I."/>
            <person name="Wertheimer Z."/>
            <person name="Sedlacek I."/>
            <person name="Svec P."/>
            <person name="Indrakova A."/>
            <person name="Kovarovic V."/>
            <person name="Schumann P."/>
            <person name="Sproer C."/>
            <person name="Kralova S."/>
            <person name="Sedo O."/>
            <person name="Kristofova L."/>
            <person name="Vrbovska V."/>
            <person name="Fuzik T."/>
            <person name="Petras P."/>
            <person name="Zdrahal Z."/>
            <person name="Ruzickova V."/>
            <person name="Doskar J."/>
            <person name="Pantucek R."/>
        </authorList>
    </citation>
    <scope>NUCLEOTIDE SEQUENCE [LARGE SCALE GENOMIC DNA]</scope>
    <source>
        <strain evidence="2 3">01/688</strain>
    </source>
</reference>
<dbReference type="InterPro" id="IPR000182">
    <property type="entry name" value="GNAT_dom"/>
</dbReference>
<protein>
    <recommendedName>
        <fullName evidence="1">N-acetyltransferase domain-containing protein</fullName>
    </recommendedName>
</protein>
<dbReference type="Pfam" id="PF00583">
    <property type="entry name" value="Acetyltransf_1"/>
    <property type="match status" value="1"/>
</dbReference>
<comment type="caution">
    <text evidence="2">The sequence shown here is derived from an EMBL/GenBank/DDBJ whole genome shotgun (WGS) entry which is preliminary data.</text>
</comment>
<dbReference type="CDD" id="cd04301">
    <property type="entry name" value="NAT_SF"/>
    <property type="match status" value="1"/>
</dbReference>
<dbReference type="SUPFAM" id="SSF55729">
    <property type="entry name" value="Acyl-CoA N-acyltransferases (Nat)"/>
    <property type="match status" value="1"/>
</dbReference>
<dbReference type="InterPro" id="IPR016181">
    <property type="entry name" value="Acyl_CoA_acyltransferase"/>
</dbReference>
<proteinExistence type="predicted"/>